<dbReference type="NCBIfam" id="NF041131">
    <property type="entry name" value="RicT_YaaT_fam"/>
    <property type="match status" value="1"/>
</dbReference>
<gene>
    <name evidence="3" type="ORF">SCFA_270033</name>
</gene>
<dbReference type="PROSITE" id="PS51411">
    <property type="entry name" value="PSP1_C"/>
    <property type="match status" value="1"/>
</dbReference>
<dbReference type="AlphaFoldDB" id="A0A485LYL9"/>
<dbReference type="EMBL" id="CAADRM010000089">
    <property type="protein sequence ID" value="VFU14254.1"/>
    <property type="molecule type" value="Genomic_DNA"/>
</dbReference>
<name>A0A485LYL9_9ZZZZ</name>
<dbReference type="PANTHER" id="PTHR43830">
    <property type="entry name" value="PROTEIN PSP1"/>
    <property type="match status" value="1"/>
</dbReference>
<evidence type="ECO:0000259" key="2">
    <source>
        <dbReference type="PROSITE" id="PS51411"/>
    </source>
</evidence>
<dbReference type="Pfam" id="PF04468">
    <property type="entry name" value="PSP1"/>
    <property type="match status" value="1"/>
</dbReference>
<evidence type="ECO:0000256" key="1">
    <source>
        <dbReference type="SAM" id="MobiDB-lite"/>
    </source>
</evidence>
<dbReference type="InterPro" id="IPR047767">
    <property type="entry name" value="PSP1-like"/>
</dbReference>
<accession>A0A485LYL9</accession>
<dbReference type="PANTHER" id="PTHR43830:SF3">
    <property type="entry name" value="PROTEIN PSP1"/>
    <property type="match status" value="1"/>
</dbReference>
<feature type="compositionally biased region" description="Basic and acidic residues" evidence="1">
    <location>
        <begin position="296"/>
        <end position="314"/>
    </location>
</feature>
<dbReference type="GO" id="GO:0005737">
    <property type="term" value="C:cytoplasm"/>
    <property type="evidence" value="ECO:0007669"/>
    <property type="project" value="TreeGrafter"/>
</dbReference>
<proteinExistence type="predicted"/>
<evidence type="ECO:0000313" key="3">
    <source>
        <dbReference type="EMBL" id="VFU14254.1"/>
    </source>
</evidence>
<reference evidence="3" key="1">
    <citation type="submission" date="2019-03" db="EMBL/GenBank/DDBJ databases">
        <authorList>
            <person name="Hao L."/>
        </authorList>
    </citation>
    <scope>NUCLEOTIDE SEQUENCE</scope>
</reference>
<sequence length="345" mass="39151">MVAMENVNDIQDAQSTQDTDNSIEPKKLVCVRFPALPLSYIFDAKGMDLHYGDLVLVNTEAGLSVAKVVGTPSHDEAAGLDEIKPVLRKLTPEDRDKLAVIRQREEECFRFCHERITARGLPMKLTRVEQMFDGSKTTFYFVAEGRVDFRELLKDLVEKYRTRIELRQIGSRQESAMLGGIGSCGREVCCSVYLTSFQRISVKMAKNQNMTLNPSKISGLCGKLKCCLAYEKESYANLIDNLPKPGKKVFLEQGEAVVVSINIINQTFVAKLADRRFIKSSVSDILTEEEYTKLSEQKAAENARIKEQPHREQPVEAASDQNRPRGKRKRSSRRRNSRRKRSKPE</sequence>
<organism evidence="3">
    <name type="scientific">anaerobic digester metagenome</name>
    <dbReference type="NCBI Taxonomy" id="1263854"/>
    <lineage>
        <taxon>unclassified sequences</taxon>
        <taxon>metagenomes</taxon>
        <taxon>ecological metagenomes</taxon>
    </lineage>
</organism>
<feature type="region of interest" description="Disordered" evidence="1">
    <location>
        <begin position="296"/>
        <end position="345"/>
    </location>
</feature>
<feature type="domain" description="PSP1 C-terminal" evidence="2">
    <location>
        <begin position="84"/>
        <end position="169"/>
    </location>
</feature>
<dbReference type="InterPro" id="IPR007557">
    <property type="entry name" value="PSP1_C"/>
</dbReference>
<feature type="compositionally biased region" description="Basic residues" evidence="1">
    <location>
        <begin position="324"/>
        <end position="345"/>
    </location>
</feature>
<protein>
    <recommendedName>
        <fullName evidence="2">PSP1 C-terminal domain-containing protein</fullName>
    </recommendedName>
</protein>